<feature type="domain" description="HTH lysR-type" evidence="6">
    <location>
        <begin position="9"/>
        <end position="66"/>
    </location>
</feature>
<dbReference type="SUPFAM" id="SSF53850">
    <property type="entry name" value="Periplasmic binding protein-like II"/>
    <property type="match status" value="1"/>
</dbReference>
<dbReference type="PANTHER" id="PTHR30419:SF8">
    <property type="entry name" value="NITROGEN ASSIMILATION TRANSCRIPTIONAL ACTIVATOR-RELATED"/>
    <property type="match status" value="1"/>
</dbReference>
<keyword evidence="3" id="KW-0805">Transcription regulation</keyword>
<comment type="caution">
    <text evidence="7">The sequence shown here is derived from an EMBL/GenBank/DDBJ whole genome shotgun (WGS) entry which is preliminary data.</text>
</comment>
<dbReference type="InterPro" id="IPR000847">
    <property type="entry name" value="LysR_HTH_N"/>
</dbReference>
<keyword evidence="4" id="KW-0238">DNA-binding</keyword>
<dbReference type="AlphaFoldDB" id="A0A0A3XPR0"/>
<dbReference type="Gene3D" id="3.40.190.290">
    <property type="match status" value="1"/>
</dbReference>
<dbReference type="CDD" id="cd08440">
    <property type="entry name" value="PBP2_LTTR_like_4"/>
    <property type="match status" value="1"/>
</dbReference>
<evidence type="ECO:0000256" key="4">
    <source>
        <dbReference type="ARBA" id="ARBA00023125"/>
    </source>
</evidence>
<reference evidence="7 8" key="1">
    <citation type="submission" date="2014-09" db="EMBL/GenBank/DDBJ databases">
        <title>Draft genome of Bradyrhizobium japonicum Is-34.</title>
        <authorList>
            <person name="Tsurumaru H."/>
            <person name="Yamakawa T."/>
            <person name="Hashimoto S."/>
            <person name="Okizaki K."/>
            <person name="Kanesaki Y."/>
            <person name="Yoshikawa H."/>
            <person name="Yajima S."/>
        </authorList>
    </citation>
    <scope>NUCLEOTIDE SEQUENCE [LARGE SCALE GENOMIC DNA]</scope>
    <source>
        <strain evidence="7 8">Is-34</strain>
    </source>
</reference>
<evidence type="ECO:0000256" key="1">
    <source>
        <dbReference type="ARBA" id="ARBA00003502"/>
    </source>
</evidence>
<dbReference type="GO" id="GO:0003700">
    <property type="term" value="F:DNA-binding transcription factor activity"/>
    <property type="evidence" value="ECO:0007669"/>
    <property type="project" value="InterPro"/>
</dbReference>
<dbReference type="SUPFAM" id="SSF46785">
    <property type="entry name" value="Winged helix' DNA-binding domain"/>
    <property type="match status" value="1"/>
</dbReference>
<organism evidence="7 8">
    <name type="scientific">Bradyrhizobium japonicum</name>
    <dbReference type="NCBI Taxonomy" id="375"/>
    <lineage>
        <taxon>Bacteria</taxon>
        <taxon>Pseudomonadati</taxon>
        <taxon>Pseudomonadota</taxon>
        <taxon>Alphaproteobacteria</taxon>
        <taxon>Hyphomicrobiales</taxon>
        <taxon>Nitrobacteraceae</taxon>
        <taxon>Bradyrhizobium</taxon>
    </lineage>
</organism>
<keyword evidence="5" id="KW-0804">Transcription</keyword>
<gene>
    <name evidence="7" type="ORF">MA20_32605</name>
</gene>
<dbReference type="PROSITE" id="PS50931">
    <property type="entry name" value="HTH_LYSR"/>
    <property type="match status" value="1"/>
</dbReference>
<dbReference type="RefSeq" id="WP_041958783.1">
    <property type="nucleotide sequence ID" value="NZ_CP081350.1"/>
</dbReference>
<evidence type="ECO:0000259" key="6">
    <source>
        <dbReference type="PROSITE" id="PS50931"/>
    </source>
</evidence>
<dbReference type="InterPro" id="IPR005119">
    <property type="entry name" value="LysR_subst-bd"/>
</dbReference>
<dbReference type="InterPro" id="IPR036388">
    <property type="entry name" value="WH-like_DNA-bd_sf"/>
</dbReference>
<accession>A0A0A3XPR0</accession>
<dbReference type="InterPro" id="IPR036390">
    <property type="entry name" value="WH_DNA-bd_sf"/>
</dbReference>
<dbReference type="FunFam" id="1.10.10.10:FF:000001">
    <property type="entry name" value="LysR family transcriptional regulator"/>
    <property type="match status" value="1"/>
</dbReference>
<dbReference type="PRINTS" id="PR00039">
    <property type="entry name" value="HTHLYSR"/>
</dbReference>
<evidence type="ECO:0000313" key="7">
    <source>
        <dbReference type="EMBL" id="KGT75264.1"/>
    </source>
</evidence>
<dbReference type="InterPro" id="IPR050950">
    <property type="entry name" value="HTH-type_LysR_regulators"/>
</dbReference>
<evidence type="ECO:0000256" key="3">
    <source>
        <dbReference type="ARBA" id="ARBA00023015"/>
    </source>
</evidence>
<proteinExistence type="inferred from homology"/>
<comment type="similarity">
    <text evidence="2">Belongs to the LysR transcriptional regulatory family.</text>
</comment>
<protein>
    <recommendedName>
        <fullName evidence="6">HTH lysR-type domain-containing protein</fullName>
    </recommendedName>
</protein>
<evidence type="ECO:0000256" key="2">
    <source>
        <dbReference type="ARBA" id="ARBA00009437"/>
    </source>
</evidence>
<dbReference type="EMBL" id="JRPN01000025">
    <property type="protein sequence ID" value="KGT75264.1"/>
    <property type="molecule type" value="Genomic_DNA"/>
</dbReference>
<dbReference type="Pfam" id="PF00126">
    <property type="entry name" value="HTH_1"/>
    <property type="match status" value="1"/>
</dbReference>
<dbReference type="Proteomes" id="UP000030377">
    <property type="component" value="Unassembled WGS sequence"/>
</dbReference>
<evidence type="ECO:0000256" key="5">
    <source>
        <dbReference type="ARBA" id="ARBA00023163"/>
    </source>
</evidence>
<sequence length="303" mass="32419">MSSSGLPDLTSRQLETVLALAEYGSFIAAAALLKTSQPAVTRTVKHVEEVLGLKLFDRSTRSVQITAAGKEFVGVAARMLNDLKITIRSMRELSDQRRGQIIISSIMSVANGRLPGLVSAYRLDHPGIELHVRDGVHGAVMEDVRSGAADFGITYLDDLPDPFMSVPLGKEEFTVVLPRHHELAKKKSLALSDLKGAPLVSLPSDSRTRRVIDSAASSIGLTLNHVVTVSQFATMLGFVRAGIGLAIAPKSGVASFLGKELSAVPVRGRPLARDLGVITLREREPSPAAAGLMSLLRSSWNKP</sequence>
<comment type="function">
    <text evidence="1">NodD regulates the expression of the nodABCFE genes which encode other nodulation proteins. NodD is also a negative regulator of its own expression. Binds flavonoids as inducers.</text>
</comment>
<dbReference type="Gene3D" id="1.10.10.10">
    <property type="entry name" value="Winged helix-like DNA-binding domain superfamily/Winged helix DNA-binding domain"/>
    <property type="match status" value="1"/>
</dbReference>
<dbReference type="GO" id="GO:0005829">
    <property type="term" value="C:cytosol"/>
    <property type="evidence" value="ECO:0007669"/>
    <property type="project" value="TreeGrafter"/>
</dbReference>
<dbReference type="PANTHER" id="PTHR30419">
    <property type="entry name" value="HTH-TYPE TRANSCRIPTIONAL REGULATOR YBHD"/>
    <property type="match status" value="1"/>
</dbReference>
<name>A0A0A3XPR0_BRAJP</name>
<evidence type="ECO:0000313" key="8">
    <source>
        <dbReference type="Proteomes" id="UP000030377"/>
    </source>
</evidence>
<dbReference type="GO" id="GO:0003677">
    <property type="term" value="F:DNA binding"/>
    <property type="evidence" value="ECO:0007669"/>
    <property type="project" value="UniProtKB-KW"/>
</dbReference>
<dbReference type="Pfam" id="PF03466">
    <property type="entry name" value="LysR_substrate"/>
    <property type="match status" value="1"/>
</dbReference>